<name>A0A371H7A5_MUCPR</name>
<evidence type="ECO:0000313" key="3">
    <source>
        <dbReference type="Proteomes" id="UP000257109"/>
    </source>
</evidence>
<dbReference type="AlphaFoldDB" id="A0A371H7A5"/>
<keyword evidence="3" id="KW-1185">Reference proteome</keyword>
<feature type="domain" description="RNase H type-1" evidence="1">
    <location>
        <begin position="95"/>
        <end position="159"/>
    </location>
</feature>
<feature type="non-terminal residue" evidence="2">
    <location>
        <position position="1"/>
    </location>
</feature>
<organism evidence="2 3">
    <name type="scientific">Mucuna pruriens</name>
    <name type="common">Velvet bean</name>
    <name type="synonym">Dolichos pruriens</name>
    <dbReference type="NCBI Taxonomy" id="157652"/>
    <lineage>
        <taxon>Eukaryota</taxon>
        <taxon>Viridiplantae</taxon>
        <taxon>Streptophyta</taxon>
        <taxon>Embryophyta</taxon>
        <taxon>Tracheophyta</taxon>
        <taxon>Spermatophyta</taxon>
        <taxon>Magnoliopsida</taxon>
        <taxon>eudicotyledons</taxon>
        <taxon>Gunneridae</taxon>
        <taxon>Pentapetalae</taxon>
        <taxon>rosids</taxon>
        <taxon>fabids</taxon>
        <taxon>Fabales</taxon>
        <taxon>Fabaceae</taxon>
        <taxon>Papilionoideae</taxon>
        <taxon>50 kb inversion clade</taxon>
        <taxon>NPAAA clade</taxon>
        <taxon>indigoferoid/millettioid clade</taxon>
        <taxon>Phaseoleae</taxon>
        <taxon>Mucuna</taxon>
    </lineage>
</organism>
<reference evidence="2" key="1">
    <citation type="submission" date="2018-05" db="EMBL/GenBank/DDBJ databases">
        <title>Draft genome of Mucuna pruriens seed.</title>
        <authorList>
            <person name="Nnadi N.E."/>
            <person name="Vos R."/>
            <person name="Hasami M.H."/>
            <person name="Devisetty U.K."/>
            <person name="Aguiy J.C."/>
        </authorList>
    </citation>
    <scope>NUCLEOTIDE SEQUENCE [LARGE SCALE GENOMIC DNA]</scope>
    <source>
        <strain evidence="2">JCA_2017</strain>
    </source>
</reference>
<dbReference type="InterPro" id="IPR012337">
    <property type="entry name" value="RNaseH-like_sf"/>
</dbReference>
<dbReference type="Pfam" id="PF13456">
    <property type="entry name" value="RVT_3"/>
    <property type="match status" value="1"/>
</dbReference>
<dbReference type="GO" id="GO:0004523">
    <property type="term" value="F:RNA-DNA hybrid ribonuclease activity"/>
    <property type="evidence" value="ECO:0007669"/>
    <property type="project" value="InterPro"/>
</dbReference>
<dbReference type="PANTHER" id="PTHR48475">
    <property type="entry name" value="RIBONUCLEASE H"/>
    <property type="match status" value="1"/>
</dbReference>
<comment type="caution">
    <text evidence="2">The sequence shown here is derived from an EMBL/GenBank/DDBJ whole genome shotgun (WGS) entry which is preliminary data.</text>
</comment>
<dbReference type="EMBL" id="QJKJ01003404">
    <property type="protein sequence ID" value="RDX98651.1"/>
    <property type="molecule type" value="Genomic_DNA"/>
</dbReference>
<protein>
    <recommendedName>
        <fullName evidence="1">RNase H type-1 domain-containing protein</fullName>
    </recommendedName>
</protein>
<evidence type="ECO:0000313" key="2">
    <source>
        <dbReference type="EMBL" id="RDX98651.1"/>
    </source>
</evidence>
<sequence length="160" mass="18254">MGYVLGQQDAIGKKEQAIDYLNKKFTNYKKRYSTLDQKAIKGSTLAKHLAYHLVPNYQSLLYEFPNEYVMTVEETESESDGWRLWFNRASNLLGSGIGVVLASPEAQCFPFSARLGFDCTNNMVEYEACTTGVMMTLEHHIKELKVFDDSTLVIYQLRGE</sequence>
<dbReference type="Gene3D" id="3.30.420.10">
    <property type="entry name" value="Ribonuclease H-like superfamily/Ribonuclease H"/>
    <property type="match status" value="1"/>
</dbReference>
<dbReference type="InterPro" id="IPR036397">
    <property type="entry name" value="RNaseH_sf"/>
</dbReference>
<gene>
    <name evidence="2" type="ORF">CR513_18397</name>
</gene>
<proteinExistence type="predicted"/>
<dbReference type="InterPro" id="IPR002156">
    <property type="entry name" value="RNaseH_domain"/>
</dbReference>
<dbReference type="SUPFAM" id="SSF53098">
    <property type="entry name" value="Ribonuclease H-like"/>
    <property type="match status" value="1"/>
</dbReference>
<dbReference type="PANTHER" id="PTHR48475:SF1">
    <property type="entry name" value="RNASE H TYPE-1 DOMAIN-CONTAINING PROTEIN"/>
    <property type="match status" value="1"/>
</dbReference>
<evidence type="ECO:0000259" key="1">
    <source>
        <dbReference type="Pfam" id="PF13456"/>
    </source>
</evidence>
<dbReference type="GO" id="GO:0003676">
    <property type="term" value="F:nucleic acid binding"/>
    <property type="evidence" value="ECO:0007669"/>
    <property type="project" value="InterPro"/>
</dbReference>
<accession>A0A371H7A5</accession>
<dbReference type="OrthoDB" id="2139127at2759"/>
<dbReference type="Proteomes" id="UP000257109">
    <property type="component" value="Unassembled WGS sequence"/>
</dbReference>